<sequence>MSHFGSWVQAQIDLRGYGSVKEAAHALGIYPSVLRQWMSIVRRPSHGVVRRAADAFDVHIQEVLVAADYMTEEESGLVDAVPASVRHFTIGQMLEEIGRRTEGR</sequence>
<dbReference type="InterPro" id="IPR010982">
    <property type="entry name" value="Lambda_DNA-bd_dom_sf"/>
</dbReference>
<name>A0A1C4G709_RHOSG</name>
<dbReference type="SUPFAM" id="SSF47413">
    <property type="entry name" value="lambda repressor-like DNA-binding domains"/>
    <property type="match status" value="1"/>
</dbReference>
<evidence type="ECO:0000313" key="2">
    <source>
        <dbReference type="Proteomes" id="UP000230886"/>
    </source>
</evidence>
<dbReference type="Proteomes" id="UP000230886">
    <property type="component" value="Unassembled WGS sequence"/>
</dbReference>
<proteinExistence type="predicted"/>
<dbReference type="CDD" id="cd00093">
    <property type="entry name" value="HTH_XRE"/>
    <property type="match status" value="1"/>
</dbReference>
<gene>
    <name evidence="1" type="ORF">CHR55_33885</name>
</gene>
<reference evidence="1 2" key="1">
    <citation type="submission" date="2017-07" db="EMBL/GenBank/DDBJ databases">
        <title>Draft sequence of Rhodococcus enclensis 23b-28.</title>
        <authorList>
            <person name="Besaury L."/>
            <person name="Sancelme M."/>
            <person name="Amato P."/>
            <person name="Lallement A."/>
            <person name="Delort A.-M."/>
        </authorList>
    </citation>
    <scope>NUCLEOTIDE SEQUENCE [LARGE SCALE GENOMIC DNA]</scope>
    <source>
        <strain evidence="1 2">23b-28</strain>
    </source>
</reference>
<dbReference type="AlphaFoldDB" id="A0A1C4G709"/>
<organism evidence="1 2">
    <name type="scientific">Rhodococcus qingshengii</name>
    <dbReference type="NCBI Taxonomy" id="334542"/>
    <lineage>
        <taxon>Bacteria</taxon>
        <taxon>Bacillati</taxon>
        <taxon>Actinomycetota</taxon>
        <taxon>Actinomycetes</taxon>
        <taxon>Mycobacteriales</taxon>
        <taxon>Nocardiaceae</taxon>
        <taxon>Rhodococcus</taxon>
        <taxon>Rhodococcus erythropolis group</taxon>
    </lineage>
</organism>
<protein>
    <submittedName>
        <fullName evidence="1">XRE family transcriptional regulator</fullName>
    </submittedName>
</protein>
<dbReference type="Gene3D" id="1.10.260.40">
    <property type="entry name" value="lambda repressor-like DNA-binding domains"/>
    <property type="match status" value="1"/>
</dbReference>
<dbReference type="EMBL" id="NOVD01000108">
    <property type="protein sequence ID" value="PCK21422.1"/>
    <property type="molecule type" value="Genomic_DNA"/>
</dbReference>
<dbReference type="GO" id="GO:0003677">
    <property type="term" value="F:DNA binding"/>
    <property type="evidence" value="ECO:0007669"/>
    <property type="project" value="InterPro"/>
</dbReference>
<accession>A0A1C4G709</accession>
<dbReference type="RefSeq" id="WP_024488077.1">
    <property type="nucleotide sequence ID" value="NZ_JBGOQR010000031.1"/>
</dbReference>
<comment type="caution">
    <text evidence="1">The sequence shown here is derived from an EMBL/GenBank/DDBJ whole genome shotgun (WGS) entry which is preliminary data.</text>
</comment>
<evidence type="ECO:0000313" key="1">
    <source>
        <dbReference type="EMBL" id="PCK21422.1"/>
    </source>
</evidence>
<dbReference type="InterPro" id="IPR001387">
    <property type="entry name" value="Cro/C1-type_HTH"/>
</dbReference>